<dbReference type="GeneID" id="20831907"/>
<keyword evidence="3" id="KW-1185">Reference proteome</keyword>
<name>F8MGZ6_NEUT8</name>
<dbReference type="VEuPathDB" id="FungiDB:NEUTE1DRAFT_98934"/>
<gene>
    <name evidence="2" type="ORF">NEUTE1DRAFT_98934</name>
</gene>
<proteinExistence type="predicted"/>
<sequence length="128" mass="14051">MSKNHWKKGSGSVSSSRNIDWCLANSRRQEIRILASEKDRSRSEPGTERQPPTPSVCAPVPPSFSRPCRVPGHDGRPLSTETEWSGPSGVRLRTAGGLPVISCYFHPASWRSDATGYYGIPDGPVEWS</sequence>
<feature type="compositionally biased region" description="Pro residues" evidence="1">
    <location>
        <begin position="51"/>
        <end position="64"/>
    </location>
</feature>
<dbReference type="Proteomes" id="UP000008065">
    <property type="component" value="Unassembled WGS sequence"/>
</dbReference>
<dbReference type="AlphaFoldDB" id="F8MGZ6"/>
<protein>
    <submittedName>
        <fullName evidence="2">Uncharacterized protein</fullName>
    </submittedName>
</protein>
<evidence type="ECO:0000256" key="1">
    <source>
        <dbReference type="SAM" id="MobiDB-lite"/>
    </source>
</evidence>
<feature type="region of interest" description="Disordered" evidence="1">
    <location>
        <begin position="33"/>
        <end position="90"/>
    </location>
</feature>
<reference evidence="3" key="1">
    <citation type="journal article" date="2011" name="Genetics">
        <title>Massive changes in genome architecture accompany the transition to self-fertility in the filamentous fungus Neurospora tetrasperma.</title>
        <authorList>
            <person name="Ellison C.E."/>
            <person name="Stajich J.E."/>
            <person name="Jacobson D.J."/>
            <person name="Natvig D.O."/>
            <person name="Lapidus A."/>
            <person name="Foster B."/>
            <person name="Aerts A."/>
            <person name="Riley R."/>
            <person name="Lindquist E.A."/>
            <person name="Grigoriev I.V."/>
            <person name="Taylor J.W."/>
        </authorList>
    </citation>
    <scope>NUCLEOTIDE SEQUENCE [LARGE SCALE GENOMIC DNA]</scope>
    <source>
        <strain evidence="3">FGSC 2508 / P0657</strain>
    </source>
</reference>
<dbReference type="EMBL" id="GL891303">
    <property type="protein sequence ID" value="EGO58715.1"/>
    <property type="molecule type" value="Genomic_DNA"/>
</dbReference>
<organism evidence="2 3">
    <name type="scientific">Neurospora tetrasperma (strain FGSC 2508 / ATCC MYA-4615 / P0657)</name>
    <dbReference type="NCBI Taxonomy" id="510951"/>
    <lineage>
        <taxon>Eukaryota</taxon>
        <taxon>Fungi</taxon>
        <taxon>Dikarya</taxon>
        <taxon>Ascomycota</taxon>
        <taxon>Pezizomycotina</taxon>
        <taxon>Sordariomycetes</taxon>
        <taxon>Sordariomycetidae</taxon>
        <taxon>Sordariales</taxon>
        <taxon>Sordariaceae</taxon>
        <taxon>Neurospora</taxon>
    </lineage>
</organism>
<feature type="compositionally biased region" description="Basic and acidic residues" evidence="1">
    <location>
        <begin position="33"/>
        <end position="47"/>
    </location>
</feature>
<dbReference type="RefSeq" id="XP_009849042.1">
    <property type="nucleotide sequence ID" value="XM_009850740.1"/>
</dbReference>
<dbReference type="KEGG" id="nte:NEUTE1DRAFT98934"/>
<dbReference type="HOGENOM" id="CLU_1960180_0_0_1"/>
<dbReference type="OrthoDB" id="10400284at2759"/>
<evidence type="ECO:0000313" key="2">
    <source>
        <dbReference type="EMBL" id="EGO58715.1"/>
    </source>
</evidence>
<accession>F8MGZ6</accession>
<evidence type="ECO:0000313" key="3">
    <source>
        <dbReference type="Proteomes" id="UP000008065"/>
    </source>
</evidence>